<feature type="transmembrane region" description="Helical" evidence="1">
    <location>
        <begin position="31"/>
        <end position="57"/>
    </location>
</feature>
<name>A0A5M9K0V9_MONFR</name>
<organism evidence="2 3">
    <name type="scientific">Monilinia fructicola</name>
    <name type="common">Brown rot fungus</name>
    <name type="synonym">Ciboria fructicola</name>
    <dbReference type="NCBI Taxonomy" id="38448"/>
    <lineage>
        <taxon>Eukaryota</taxon>
        <taxon>Fungi</taxon>
        <taxon>Dikarya</taxon>
        <taxon>Ascomycota</taxon>
        <taxon>Pezizomycotina</taxon>
        <taxon>Leotiomycetes</taxon>
        <taxon>Helotiales</taxon>
        <taxon>Sclerotiniaceae</taxon>
        <taxon>Monilinia</taxon>
    </lineage>
</organism>
<keyword evidence="1" id="KW-1133">Transmembrane helix</keyword>
<keyword evidence="3" id="KW-1185">Reference proteome</keyword>
<evidence type="ECO:0000256" key="1">
    <source>
        <dbReference type="SAM" id="Phobius"/>
    </source>
</evidence>
<proteinExistence type="predicted"/>
<feature type="transmembrane region" description="Helical" evidence="1">
    <location>
        <begin position="69"/>
        <end position="90"/>
    </location>
</feature>
<accession>A0A5M9K0V9</accession>
<evidence type="ECO:0000313" key="2">
    <source>
        <dbReference type="EMBL" id="KAA8572535.1"/>
    </source>
</evidence>
<keyword evidence="1" id="KW-0472">Membrane</keyword>
<gene>
    <name evidence="2" type="ORF">EYC84_003145</name>
</gene>
<dbReference type="Proteomes" id="UP000322873">
    <property type="component" value="Unassembled WGS sequence"/>
</dbReference>
<dbReference type="EMBL" id="VICG01000004">
    <property type="protein sequence ID" value="KAA8572535.1"/>
    <property type="molecule type" value="Genomic_DNA"/>
</dbReference>
<protein>
    <submittedName>
        <fullName evidence="2">Uncharacterized protein</fullName>
    </submittedName>
</protein>
<reference evidence="2 3" key="1">
    <citation type="submission" date="2019-06" db="EMBL/GenBank/DDBJ databases">
        <title>Genome Sequence of the Brown Rot Fungal Pathogen Monilinia fructicola.</title>
        <authorList>
            <person name="De Miccolis Angelini R.M."/>
            <person name="Landi L."/>
            <person name="Abate D."/>
            <person name="Pollastro S."/>
            <person name="Romanazzi G."/>
            <person name="Faretra F."/>
        </authorList>
    </citation>
    <scope>NUCLEOTIDE SEQUENCE [LARGE SCALE GENOMIC DNA]</scope>
    <source>
        <strain evidence="2 3">Mfrc123</strain>
    </source>
</reference>
<sequence length="118" mass="13313">MVIWRYVQSCGRAFARVCFCEKRTSLGTFPLFFFLCVCAPGKEALESGISFFFLFFFRAHAVGFTCEGWAFICYIGIHYKIFFPSTYLYVSPRSILPSLSPGLGHGHGIVVVILSRDS</sequence>
<evidence type="ECO:0000313" key="3">
    <source>
        <dbReference type="Proteomes" id="UP000322873"/>
    </source>
</evidence>
<keyword evidence="1" id="KW-0812">Transmembrane</keyword>
<comment type="caution">
    <text evidence="2">The sequence shown here is derived from an EMBL/GenBank/DDBJ whole genome shotgun (WGS) entry which is preliminary data.</text>
</comment>
<dbReference type="AlphaFoldDB" id="A0A5M9K0V9"/>